<dbReference type="InterPro" id="IPR002104">
    <property type="entry name" value="Integrase_catalytic"/>
</dbReference>
<name>A0A4R6YM12_9GAMM</name>
<dbReference type="EMBL" id="SNZH01000021">
    <property type="protein sequence ID" value="TDR38375.1"/>
    <property type="molecule type" value="Genomic_DNA"/>
</dbReference>
<reference evidence="4 5" key="1">
    <citation type="submission" date="2019-03" db="EMBL/GenBank/DDBJ databases">
        <title>Genomic Encyclopedia of Type Strains, Phase IV (KMG-IV): sequencing the most valuable type-strain genomes for metagenomic binning, comparative biology and taxonomic classification.</title>
        <authorList>
            <person name="Goeker M."/>
        </authorList>
    </citation>
    <scope>NUCLEOTIDE SEQUENCE [LARGE SCALE GENOMIC DNA]</scope>
    <source>
        <strain evidence="4 5">DSM 21667</strain>
    </source>
</reference>
<evidence type="ECO:0000313" key="4">
    <source>
        <dbReference type="EMBL" id="TDR38375.1"/>
    </source>
</evidence>
<dbReference type="InterPro" id="IPR052925">
    <property type="entry name" value="Phage_Integrase-like_Recomb"/>
</dbReference>
<dbReference type="Proteomes" id="UP000295293">
    <property type="component" value="Unassembled WGS sequence"/>
</dbReference>
<evidence type="ECO:0000313" key="5">
    <source>
        <dbReference type="Proteomes" id="UP000295293"/>
    </source>
</evidence>
<keyword evidence="2" id="KW-0233">DNA recombination</keyword>
<dbReference type="Gene3D" id="1.10.443.10">
    <property type="entry name" value="Intergrase catalytic core"/>
    <property type="match status" value="1"/>
</dbReference>
<dbReference type="InterPro" id="IPR013762">
    <property type="entry name" value="Integrase-like_cat_sf"/>
</dbReference>
<dbReference type="InterPro" id="IPR010998">
    <property type="entry name" value="Integrase_recombinase_N"/>
</dbReference>
<evidence type="ECO:0000259" key="3">
    <source>
        <dbReference type="PROSITE" id="PS51898"/>
    </source>
</evidence>
<dbReference type="AlphaFoldDB" id="A0A4R6YM12"/>
<dbReference type="PANTHER" id="PTHR34605">
    <property type="entry name" value="PHAGE_INTEGRASE DOMAIN-CONTAINING PROTEIN"/>
    <property type="match status" value="1"/>
</dbReference>
<dbReference type="SUPFAM" id="SSF56349">
    <property type="entry name" value="DNA breaking-rejoining enzymes"/>
    <property type="match status" value="1"/>
</dbReference>
<dbReference type="SUPFAM" id="SSF47823">
    <property type="entry name" value="lambda integrase-like, N-terminal domain"/>
    <property type="match status" value="1"/>
</dbReference>
<dbReference type="GO" id="GO:0006310">
    <property type="term" value="P:DNA recombination"/>
    <property type="evidence" value="ECO:0007669"/>
    <property type="project" value="UniProtKB-KW"/>
</dbReference>
<evidence type="ECO:0000256" key="1">
    <source>
        <dbReference type="ARBA" id="ARBA00023125"/>
    </source>
</evidence>
<keyword evidence="1" id="KW-0238">DNA-binding</keyword>
<evidence type="ECO:0000256" key="2">
    <source>
        <dbReference type="ARBA" id="ARBA00023172"/>
    </source>
</evidence>
<dbReference type="Gene3D" id="1.10.150.130">
    <property type="match status" value="1"/>
</dbReference>
<accession>A0A4R6YM12</accession>
<dbReference type="Pfam" id="PF00589">
    <property type="entry name" value="Phage_integrase"/>
    <property type="match status" value="1"/>
</dbReference>
<organism evidence="4 5">
    <name type="scientific">Tahibacter aquaticus</name>
    <dbReference type="NCBI Taxonomy" id="520092"/>
    <lineage>
        <taxon>Bacteria</taxon>
        <taxon>Pseudomonadati</taxon>
        <taxon>Pseudomonadota</taxon>
        <taxon>Gammaproteobacteria</taxon>
        <taxon>Lysobacterales</taxon>
        <taxon>Rhodanobacteraceae</taxon>
        <taxon>Tahibacter</taxon>
    </lineage>
</organism>
<feature type="domain" description="Tyr recombinase" evidence="3">
    <location>
        <begin position="103"/>
        <end position="314"/>
    </location>
</feature>
<dbReference type="PROSITE" id="PS51898">
    <property type="entry name" value="TYR_RECOMBINASE"/>
    <property type="match status" value="1"/>
</dbReference>
<protein>
    <submittedName>
        <fullName evidence="4">Site-specific recombinase XerD</fullName>
    </submittedName>
</protein>
<keyword evidence="5" id="KW-1185">Reference proteome</keyword>
<comment type="caution">
    <text evidence="4">The sequence shown here is derived from an EMBL/GenBank/DDBJ whole genome shotgun (WGS) entry which is preliminary data.</text>
</comment>
<dbReference type="GO" id="GO:0015074">
    <property type="term" value="P:DNA integration"/>
    <property type="evidence" value="ECO:0007669"/>
    <property type="project" value="InterPro"/>
</dbReference>
<dbReference type="GO" id="GO:0003677">
    <property type="term" value="F:DNA binding"/>
    <property type="evidence" value="ECO:0007669"/>
    <property type="project" value="UniProtKB-KW"/>
</dbReference>
<dbReference type="InterPro" id="IPR011010">
    <property type="entry name" value="DNA_brk_join_enz"/>
</dbReference>
<sequence length="323" mass="35961">MNSSVSKLDQYLDAATRPNTRRSYEQATRHFEIEWGGHLPATPDSVARYLAHYAGDLAINTLKHRLAALAKWHADHGFADPTRTPIVRKVLKGIQAVHVNVEKQAPPLQLTQLGLVADWLENAGNSAQTRGDRASELRYLRDRALMLLGFWRGFRGDELLALRVEHLHVVPGQGMTCFLARTKGDRENAGRTYKVPALSRWCPVAAVAAWVTTASLTQGPVFGGIDRWGGLSEHPLHANSLIPLFRRMLSRAGLASPETYSSHSLRRGFAGWADANGWDVKTLMQYVGWKDVHSAMRYIDGKDAFAQQLIESQLPVMPKDVIL</sequence>
<proteinExistence type="predicted"/>
<gene>
    <name evidence="4" type="ORF">DFR29_12147</name>
</gene>
<dbReference type="PANTHER" id="PTHR34605:SF4">
    <property type="entry name" value="DNA ADENINE METHYLTRANSFERASE"/>
    <property type="match status" value="1"/>
</dbReference>